<organism evidence="6 7">
    <name type="scientific">Pontibacter locisalis</name>
    <dbReference type="NCBI Taxonomy" id="1719035"/>
    <lineage>
        <taxon>Bacteria</taxon>
        <taxon>Pseudomonadati</taxon>
        <taxon>Bacteroidota</taxon>
        <taxon>Cytophagia</taxon>
        <taxon>Cytophagales</taxon>
        <taxon>Hymenobacteraceae</taxon>
        <taxon>Pontibacter</taxon>
    </lineage>
</organism>
<evidence type="ECO:0000256" key="3">
    <source>
        <dbReference type="ARBA" id="ARBA00022989"/>
    </source>
</evidence>
<keyword evidence="2 5" id="KW-0812">Transmembrane</keyword>
<name>A0ABW5ILR4_9BACT</name>
<evidence type="ECO:0000313" key="6">
    <source>
        <dbReference type="EMBL" id="MFD2514071.1"/>
    </source>
</evidence>
<dbReference type="Proteomes" id="UP001597544">
    <property type="component" value="Unassembled WGS sequence"/>
</dbReference>
<proteinExistence type="predicted"/>
<evidence type="ECO:0000313" key="7">
    <source>
        <dbReference type="Proteomes" id="UP001597544"/>
    </source>
</evidence>
<dbReference type="RefSeq" id="WP_377505889.1">
    <property type="nucleotide sequence ID" value="NZ_JBHULU010000012.1"/>
</dbReference>
<keyword evidence="3 5" id="KW-1133">Transmembrane helix</keyword>
<dbReference type="Pfam" id="PF02535">
    <property type="entry name" value="Zip"/>
    <property type="match status" value="1"/>
</dbReference>
<feature type="transmembrane region" description="Helical" evidence="5">
    <location>
        <begin position="101"/>
        <end position="121"/>
    </location>
</feature>
<dbReference type="EMBL" id="JBHULU010000012">
    <property type="protein sequence ID" value="MFD2514071.1"/>
    <property type="molecule type" value="Genomic_DNA"/>
</dbReference>
<sequence length="252" mass="27863">MIIAILVLFFAVILSGFLVKVFPPHNTKWLKMALAFSGAYLFTITIIHLLPDVLLNSSDRGFRVGYWVLAGFFLQLVLELFSHGVEHGHIHHHDHGRVGTMPFLLLGSLFIHSFLEGSILVEYQHTAAAVTHNHGGDNFYTVLLGVTMHHIPAAFALMSVLLFRLENFRKAFLWLLIFALGSPLGIIFSNTVLSQEAPGGLIYTALTGLVAGNFLHISTTILFETSPDHHFNRNKLIATLLGLLLALAGDFI</sequence>
<keyword evidence="4 5" id="KW-0472">Membrane</keyword>
<feature type="transmembrane region" description="Helical" evidence="5">
    <location>
        <begin position="200"/>
        <end position="223"/>
    </location>
</feature>
<accession>A0ABW5ILR4</accession>
<reference evidence="7" key="1">
    <citation type="journal article" date="2019" name="Int. J. Syst. Evol. Microbiol.">
        <title>The Global Catalogue of Microorganisms (GCM) 10K type strain sequencing project: providing services to taxonomists for standard genome sequencing and annotation.</title>
        <authorList>
            <consortium name="The Broad Institute Genomics Platform"/>
            <consortium name="The Broad Institute Genome Sequencing Center for Infectious Disease"/>
            <person name="Wu L."/>
            <person name="Ma J."/>
        </authorList>
    </citation>
    <scope>NUCLEOTIDE SEQUENCE [LARGE SCALE GENOMIC DNA]</scope>
    <source>
        <strain evidence="7">KCTC 42498</strain>
    </source>
</reference>
<dbReference type="PANTHER" id="PTHR11040:SF44">
    <property type="entry name" value="PROTEIN ZNTC-RELATED"/>
    <property type="match status" value="1"/>
</dbReference>
<feature type="transmembrane region" description="Helical" evidence="5">
    <location>
        <begin position="142"/>
        <end position="165"/>
    </location>
</feature>
<dbReference type="SUPFAM" id="SSF56300">
    <property type="entry name" value="Metallo-dependent phosphatases"/>
    <property type="match status" value="1"/>
</dbReference>
<dbReference type="PANTHER" id="PTHR11040">
    <property type="entry name" value="ZINC/IRON TRANSPORTER"/>
    <property type="match status" value="1"/>
</dbReference>
<feature type="transmembrane region" description="Helical" evidence="5">
    <location>
        <begin position="29"/>
        <end position="50"/>
    </location>
</feature>
<gene>
    <name evidence="6" type="ORF">ACFSRY_09355</name>
</gene>
<dbReference type="InterPro" id="IPR003689">
    <property type="entry name" value="ZIP"/>
</dbReference>
<keyword evidence="7" id="KW-1185">Reference proteome</keyword>
<feature type="transmembrane region" description="Helical" evidence="5">
    <location>
        <begin position="171"/>
        <end position="193"/>
    </location>
</feature>
<comment type="caution">
    <text evidence="6">The sequence shown here is derived from an EMBL/GenBank/DDBJ whole genome shotgun (WGS) entry which is preliminary data.</text>
</comment>
<evidence type="ECO:0000256" key="5">
    <source>
        <dbReference type="SAM" id="Phobius"/>
    </source>
</evidence>
<feature type="transmembrane region" description="Helical" evidence="5">
    <location>
        <begin position="62"/>
        <end position="81"/>
    </location>
</feature>
<protein>
    <submittedName>
        <fullName evidence="6">ZIP family metal transporter</fullName>
    </submittedName>
</protein>
<dbReference type="InterPro" id="IPR029052">
    <property type="entry name" value="Metallo-depent_PP-like"/>
</dbReference>
<evidence type="ECO:0000256" key="1">
    <source>
        <dbReference type="ARBA" id="ARBA00004141"/>
    </source>
</evidence>
<evidence type="ECO:0000256" key="2">
    <source>
        <dbReference type="ARBA" id="ARBA00022692"/>
    </source>
</evidence>
<comment type="subcellular location">
    <subcellularLocation>
        <location evidence="1">Membrane</location>
        <topology evidence="1">Multi-pass membrane protein</topology>
    </subcellularLocation>
</comment>
<evidence type="ECO:0000256" key="4">
    <source>
        <dbReference type="ARBA" id="ARBA00023136"/>
    </source>
</evidence>